<comment type="pathway">
    <text evidence="2">Lipid metabolism.</text>
</comment>
<evidence type="ECO:0000313" key="14">
    <source>
        <dbReference type="Proteomes" id="UP000092884"/>
    </source>
</evidence>
<evidence type="ECO:0000256" key="10">
    <source>
        <dbReference type="ARBA" id="ARBA00023264"/>
    </source>
</evidence>
<evidence type="ECO:0000256" key="5">
    <source>
        <dbReference type="ARBA" id="ARBA00022793"/>
    </source>
</evidence>
<keyword evidence="6" id="KW-0443">Lipid metabolism</keyword>
<dbReference type="GO" id="GO:0004609">
    <property type="term" value="F:phosphatidylserine decarboxylase activity"/>
    <property type="evidence" value="ECO:0007669"/>
    <property type="project" value="UniProtKB-EC"/>
</dbReference>
<evidence type="ECO:0000256" key="11">
    <source>
        <dbReference type="ARBA" id="ARBA00023317"/>
    </source>
</evidence>
<keyword evidence="7" id="KW-0865">Zymogen</keyword>
<keyword evidence="9" id="KW-0456">Lyase</keyword>
<dbReference type="EMBL" id="CP016503">
    <property type="protein sequence ID" value="ANV98676.1"/>
    <property type="molecule type" value="Genomic_DNA"/>
</dbReference>
<dbReference type="UniPathway" id="UPA00558"/>
<dbReference type="AlphaFoldDB" id="A0A1B1U7F2"/>
<keyword evidence="10" id="KW-1208">Phospholipid metabolism</keyword>
<evidence type="ECO:0000256" key="4">
    <source>
        <dbReference type="ARBA" id="ARBA00022516"/>
    </source>
</evidence>
<comment type="cofactor">
    <cofactor evidence="1">
        <name>pyruvate</name>
        <dbReference type="ChEBI" id="CHEBI:15361"/>
    </cofactor>
</comment>
<proteinExistence type="predicted"/>
<keyword evidence="4" id="KW-0444">Lipid biosynthesis</keyword>
<evidence type="ECO:0000256" key="12">
    <source>
        <dbReference type="ARBA" id="ARBA00024326"/>
    </source>
</evidence>
<evidence type="ECO:0000256" key="6">
    <source>
        <dbReference type="ARBA" id="ARBA00023098"/>
    </source>
</evidence>
<evidence type="ECO:0000256" key="2">
    <source>
        <dbReference type="ARBA" id="ARBA00005189"/>
    </source>
</evidence>
<evidence type="ECO:0000256" key="9">
    <source>
        <dbReference type="ARBA" id="ARBA00023239"/>
    </source>
</evidence>
<dbReference type="Pfam" id="PF02666">
    <property type="entry name" value="PS_Dcarbxylase"/>
    <property type="match status" value="1"/>
</dbReference>
<organism evidence="13 14">
    <name type="scientific">Helicobacter enhydrae</name>
    <dbReference type="NCBI Taxonomy" id="222136"/>
    <lineage>
        <taxon>Bacteria</taxon>
        <taxon>Pseudomonadati</taxon>
        <taxon>Campylobacterota</taxon>
        <taxon>Epsilonproteobacteria</taxon>
        <taxon>Campylobacterales</taxon>
        <taxon>Helicobacteraceae</taxon>
        <taxon>Helicobacter</taxon>
    </lineage>
</organism>
<evidence type="ECO:0000313" key="13">
    <source>
        <dbReference type="EMBL" id="ANV98676.1"/>
    </source>
</evidence>
<keyword evidence="5" id="KW-0210">Decarboxylase</keyword>
<keyword evidence="8" id="KW-0594">Phospholipid biosynthesis</keyword>
<dbReference type="STRING" id="222136.BBW65_07645"/>
<reference evidence="14" key="1">
    <citation type="submission" date="2016-07" db="EMBL/GenBank/DDBJ databases">
        <authorList>
            <person name="Florea S."/>
            <person name="Webb J.S."/>
            <person name="Jaromczyk J."/>
            <person name="Schardl C.L."/>
        </authorList>
    </citation>
    <scope>NUCLEOTIDE SEQUENCE [LARGE SCALE GENOMIC DNA]</scope>
    <source>
        <strain evidence="14">MIT 01-6242</strain>
    </source>
</reference>
<keyword evidence="14" id="KW-1185">Reference proteome</keyword>
<dbReference type="InterPro" id="IPR033177">
    <property type="entry name" value="PSD-B"/>
</dbReference>
<dbReference type="NCBIfam" id="NF003038">
    <property type="entry name" value="PRK03934.1"/>
    <property type="match status" value="1"/>
</dbReference>
<dbReference type="PANTHER" id="PTHR10067">
    <property type="entry name" value="PHOSPHATIDYLSERINE DECARBOXYLASE"/>
    <property type="match status" value="1"/>
</dbReference>
<evidence type="ECO:0000256" key="7">
    <source>
        <dbReference type="ARBA" id="ARBA00023145"/>
    </source>
</evidence>
<dbReference type="InterPro" id="IPR003817">
    <property type="entry name" value="PS_Dcarbxylase"/>
</dbReference>
<accession>A0A1B1U7F2</accession>
<comment type="pathway">
    <text evidence="12">Phospholipid metabolism; phosphatidylethanolamine biosynthesis.</text>
</comment>
<sequence>MNKKISRIFGKFASYPFPTQIQQNINQAYVKLFKLDMSEFDDPKNYKTLNALFTRELKKHRAFDQSQDVLIAPCDSCVMEQGRVEHNKALQIKKMTYCVSEFLGEVIDQGYSYLNLYLSPRDYHRFHAPCDMEIVEVRYYGGELLPVNPPSLRKNHNLFIRNERVVVVARDKNGKLLYYVAVGALNVGQIVLHFEPRLQTNAKANENLHFVYETPIALKKGVEMGMFKMGSTIVLFAQGIDSQVQTHQKIRFGDRIAIF</sequence>
<dbReference type="GO" id="GO:0006646">
    <property type="term" value="P:phosphatidylethanolamine biosynthetic process"/>
    <property type="evidence" value="ECO:0007669"/>
    <property type="project" value="UniProtKB-UniPathway"/>
</dbReference>
<dbReference type="Proteomes" id="UP000092884">
    <property type="component" value="Chromosome"/>
</dbReference>
<dbReference type="EC" id="4.1.1.65" evidence="3"/>
<name>A0A1B1U7F2_9HELI</name>
<dbReference type="KEGG" id="het:BBW65_07645"/>
<evidence type="ECO:0000256" key="8">
    <source>
        <dbReference type="ARBA" id="ARBA00023209"/>
    </source>
</evidence>
<evidence type="ECO:0000256" key="1">
    <source>
        <dbReference type="ARBA" id="ARBA00001928"/>
    </source>
</evidence>
<evidence type="ECO:0000256" key="3">
    <source>
        <dbReference type="ARBA" id="ARBA00012243"/>
    </source>
</evidence>
<dbReference type="RefSeq" id="WP_066341666.1">
    <property type="nucleotide sequence ID" value="NZ_CP016503.1"/>
</dbReference>
<dbReference type="PANTHER" id="PTHR10067:SF6">
    <property type="entry name" value="PHOSPHATIDYLSERINE DECARBOXYLASE PROENZYME, MITOCHONDRIAL"/>
    <property type="match status" value="1"/>
</dbReference>
<protein>
    <recommendedName>
        <fullName evidence="3">phosphatidylserine decarboxylase</fullName>
        <ecNumber evidence="3">4.1.1.65</ecNumber>
    </recommendedName>
</protein>
<dbReference type="OrthoDB" id="9802030at2"/>
<keyword evidence="11" id="KW-0670">Pyruvate</keyword>
<dbReference type="NCBIfam" id="TIGR00163">
    <property type="entry name" value="PS_decarb"/>
    <property type="match status" value="1"/>
</dbReference>
<gene>
    <name evidence="13" type="ORF">BBW65_07645</name>
</gene>